<dbReference type="SMART" id="SM00355">
    <property type="entry name" value="ZnF_C2H2"/>
    <property type="match status" value="9"/>
</dbReference>
<keyword evidence="10" id="KW-0539">Nucleus</keyword>
<evidence type="ECO:0000256" key="5">
    <source>
        <dbReference type="ARBA" id="ARBA00022771"/>
    </source>
</evidence>
<feature type="domain" description="C2H2-type" evidence="13">
    <location>
        <begin position="154"/>
        <end position="181"/>
    </location>
</feature>
<dbReference type="AlphaFoldDB" id="A0A2X0K518"/>
<keyword evidence="7" id="KW-0805">Transcription regulation</keyword>
<proteinExistence type="inferred from homology"/>
<evidence type="ECO:0000256" key="10">
    <source>
        <dbReference type="ARBA" id="ARBA00023242"/>
    </source>
</evidence>
<evidence type="ECO:0000256" key="1">
    <source>
        <dbReference type="ARBA" id="ARBA00004123"/>
    </source>
</evidence>
<accession>A0A2X0K518</accession>
<comment type="subcellular location">
    <subcellularLocation>
        <location evidence="1">Nucleus</location>
    </subcellularLocation>
</comment>
<keyword evidence="9" id="KW-0804">Transcription</keyword>
<keyword evidence="3" id="KW-0479">Metal-binding</keyword>
<dbReference type="GO" id="GO:0006357">
    <property type="term" value="P:regulation of transcription by RNA polymerase II"/>
    <property type="evidence" value="ECO:0007669"/>
    <property type="project" value="TreeGrafter"/>
</dbReference>
<dbReference type="PROSITE" id="PS50157">
    <property type="entry name" value="ZINC_FINGER_C2H2_2"/>
    <property type="match status" value="6"/>
</dbReference>
<keyword evidence="15" id="KW-1185">Reference proteome</keyword>
<dbReference type="PANTHER" id="PTHR24404:SF114">
    <property type="entry name" value="KLUMPFUSS, ISOFORM B-RELATED"/>
    <property type="match status" value="1"/>
</dbReference>
<evidence type="ECO:0000256" key="7">
    <source>
        <dbReference type="ARBA" id="ARBA00023015"/>
    </source>
</evidence>
<dbReference type="InterPro" id="IPR013087">
    <property type="entry name" value="Znf_C2H2_type"/>
</dbReference>
<reference evidence="15" key="1">
    <citation type="submission" date="2016-10" db="EMBL/GenBank/DDBJ databases">
        <authorList>
            <person name="Jeantristanb JTB J.-T."/>
            <person name="Ricardo R."/>
        </authorList>
    </citation>
    <scope>NUCLEOTIDE SEQUENCE [LARGE SCALE GENOMIC DNA]</scope>
</reference>
<feature type="domain" description="C2H2-type" evidence="13">
    <location>
        <begin position="212"/>
        <end position="240"/>
    </location>
</feature>
<feature type="region of interest" description="Disordered" evidence="12">
    <location>
        <begin position="67"/>
        <end position="98"/>
    </location>
</feature>
<evidence type="ECO:0000256" key="3">
    <source>
        <dbReference type="ARBA" id="ARBA00022723"/>
    </source>
</evidence>
<feature type="compositionally biased region" description="Polar residues" evidence="12">
    <location>
        <begin position="67"/>
        <end position="83"/>
    </location>
</feature>
<evidence type="ECO:0000256" key="2">
    <source>
        <dbReference type="ARBA" id="ARBA00006991"/>
    </source>
</evidence>
<dbReference type="InterPro" id="IPR050589">
    <property type="entry name" value="Ikaros_C2H2-ZF"/>
</dbReference>
<dbReference type="Pfam" id="PF00096">
    <property type="entry name" value="zf-C2H2"/>
    <property type="match status" value="4"/>
</dbReference>
<feature type="compositionally biased region" description="Low complexity" evidence="12">
    <location>
        <begin position="12"/>
        <end position="42"/>
    </location>
</feature>
<dbReference type="GO" id="GO:0005634">
    <property type="term" value="C:nucleus"/>
    <property type="evidence" value="ECO:0007669"/>
    <property type="project" value="UniProtKB-SubCell"/>
</dbReference>
<dbReference type="SUPFAM" id="SSF57667">
    <property type="entry name" value="beta-beta-alpha zinc fingers"/>
    <property type="match status" value="3"/>
</dbReference>
<evidence type="ECO:0000256" key="9">
    <source>
        <dbReference type="ARBA" id="ARBA00023163"/>
    </source>
</evidence>
<gene>
    <name evidence="14" type="ORF">BZ3500_MVSOF-1268-A1-R1_CHR2-3G05320</name>
</gene>
<evidence type="ECO:0000313" key="14">
    <source>
        <dbReference type="EMBL" id="SCZ87852.1"/>
    </source>
</evidence>
<dbReference type="GO" id="GO:0003700">
    <property type="term" value="F:DNA-binding transcription factor activity"/>
    <property type="evidence" value="ECO:0007669"/>
    <property type="project" value="TreeGrafter"/>
</dbReference>
<name>A0A2X0K518_9BASI</name>
<feature type="compositionally biased region" description="Basic residues" evidence="12">
    <location>
        <begin position="374"/>
        <end position="385"/>
    </location>
</feature>
<evidence type="ECO:0000256" key="11">
    <source>
        <dbReference type="PROSITE-ProRule" id="PRU00042"/>
    </source>
</evidence>
<feature type="compositionally biased region" description="Low complexity" evidence="12">
    <location>
        <begin position="84"/>
        <end position="98"/>
    </location>
</feature>
<evidence type="ECO:0000313" key="15">
    <source>
        <dbReference type="Proteomes" id="UP000249723"/>
    </source>
</evidence>
<dbReference type="GO" id="GO:0000978">
    <property type="term" value="F:RNA polymerase II cis-regulatory region sequence-specific DNA binding"/>
    <property type="evidence" value="ECO:0007669"/>
    <property type="project" value="TreeGrafter"/>
</dbReference>
<feature type="compositionally biased region" description="Acidic residues" evidence="12">
    <location>
        <begin position="400"/>
        <end position="422"/>
    </location>
</feature>
<feature type="region of interest" description="Disordered" evidence="12">
    <location>
        <begin position="485"/>
        <end position="535"/>
    </location>
</feature>
<feature type="compositionally biased region" description="Basic and acidic residues" evidence="12">
    <location>
        <begin position="387"/>
        <end position="399"/>
    </location>
</feature>
<evidence type="ECO:0000256" key="4">
    <source>
        <dbReference type="ARBA" id="ARBA00022737"/>
    </source>
</evidence>
<keyword evidence="4" id="KW-0677">Repeat</keyword>
<feature type="domain" description="C2H2-type" evidence="13">
    <location>
        <begin position="449"/>
        <end position="479"/>
    </location>
</feature>
<keyword evidence="6" id="KW-0862">Zinc</keyword>
<dbReference type="EMBL" id="FMWP01000011">
    <property type="protein sequence ID" value="SCZ87852.1"/>
    <property type="molecule type" value="Genomic_DNA"/>
</dbReference>
<feature type="region of interest" description="Disordered" evidence="12">
    <location>
        <begin position="12"/>
        <end position="47"/>
    </location>
</feature>
<feature type="domain" description="C2H2-type" evidence="13">
    <location>
        <begin position="243"/>
        <end position="272"/>
    </location>
</feature>
<dbReference type="FunFam" id="3.30.160.60:FF:000100">
    <property type="entry name" value="Zinc finger 45-like"/>
    <property type="match status" value="2"/>
</dbReference>
<feature type="region of interest" description="Disordered" evidence="12">
    <location>
        <begin position="355"/>
        <end position="423"/>
    </location>
</feature>
<evidence type="ECO:0000256" key="12">
    <source>
        <dbReference type="SAM" id="MobiDB-lite"/>
    </source>
</evidence>
<dbReference type="Gene3D" id="3.30.160.60">
    <property type="entry name" value="Classic Zinc Finger"/>
    <property type="match status" value="4"/>
</dbReference>
<evidence type="ECO:0000256" key="6">
    <source>
        <dbReference type="ARBA" id="ARBA00022833"/>
    </source>
</evidence>
<dbReference type="InterPro" id="IPR036236">
    <property type="entry name" value="Znf_C2H2_sf"/>
</dbReference>
<sequence length="639" mass="71305">MLAVGSAMSVLPSLTPAASPSQQPSSSSSSSSSHHSAQSLLSHPHHASISSRAAIVTTDTEIQHQQYAPVPATSTSSLQADPITTSTSASASTSTATPSKPLLIVGGKVIASPTSLGTSGGRLKKFICPECGQGYTRPTRLQEHQRVHSGERPFKCAECPSTFTRDSHLKAHARIHASEQEKRYDCDECDKKFWTHQHLKKHVQTIHKGKTYDCSQCDESFRKHHLLRTHIAEVHSTPGTFPFICDAEGCDKSFKQKTHLTAHRKTHDRESFALVRSPCSQGNELIIGTTRLASRYLCIHRDCSSLRLSQRQHATWSALQKHTKTVHPPRCHYPECDNKTFTTNRGLRNHIATIHEGSTSAEDTDAPHKTTTSRSRRKRKRRSGRARGSDEEPEARETETDADDGNETSEWEPSEWDREDDEREQRMLRDFAAGGKKKRRIVLAPEAVWKCTHGACKRSFKSSDALGRHVKALHSIERLVPVVEVPVHRPRSQSRGTSMGPAPNKDDLDSAQDSTDLEALPPLPPLPKRKRVPKSPTAMSLIESITGYGYAPAEENEGSQAASKRQFPCPWPDIAELDHRVIVDDILCSPNGHTVQTSSCEYWFSRVYDVERHLRGAHQVVVEREELEQWFDAEWEEEG</sequence>
<feature type="domain" description="C2H2-type" evidence="13">
    <location>
        <begin position="184"/>
        <end position="212"/>
    </location>
</feature>
<feature type="domain" description="C2H2-type" evidence="13">
    <location>
        <begin position="126"/>
        <end position="153"/>
    </location>
</feature>
<evidence type="ECO:0000259" key="13">
    <source>
        <dbReference type="PROSITE" id="PS50157"/>
    </source>
</evidence>
<organism evidence="14 15">
    <name type="scientific">Microbotryum saponariae</name>
    <dbReference type="NCBI Taxonomy" id="289078"/>
    <lineage>
        <taxon>Eukaryota</taxon>
        <taxon>Fungi</taxon>
        <taxon>Dikarya</taxon>
        <taxon>Basidiomycota</taxon>
        <taxon>Pucciniomycotina</taxon>
        <taxon>Microbotryomycetes</taxon>
        <taxon>Microbotryales</taxon>
        <taxon>Microbotryaceae</taxon>
        <taxon>Microbotryum</taxon>
    </lineage>
</organism>
<dbReference type="PANTHER" id="PTHR24404">
    <property type="entry name" value="ZINC FINGER PROTEIN"/>
    <property type="match status" value="1"/>
</dbReference>
<dbReference type="GO" id="GO:0008270">
    <property type="term" value="F:zinc ion binding"/>
    <property type="evidence" value="ECO:0007669"/>
    <property type="project" value="UniProtKB-KW"/>
</dbReference>
<evidence type="ECO:0000256" key="8">
    <source>
        <dbReference type="ARBA" id="ARBA00023125"/>
    </source>
</evidence>
<protein>
    <submittedName>
        <fullName evidence="14">BZ3500_MvSof-1268-A1-R1_Chr2-3g05320 protein</fullName>
    </submittedName>
</protein>
<dbReference type="STRING" id="289078.A0A2X0K518"/>
<comment type="similarity">
    <text evidence="2">Belongs to the krueppel C2H2-type zinc-finger protein family.</text>
</comment>
<dbReference type="Proteomes" id="UP000249723">
    <property type="component" value="Unassembled WGS sequence"/>
</dbReference>
<keyword evidence="5 11" id="KW-0863">Zinc-finger</keyword>
<dbReference type="FunFam" id="3.30.160.60:FF:001480">
    <property type="entry name" value="Si:cabz01071911.3"/>
    <property type="match status" value="1"/>
</dbReference>
<dbReference type="PROSITE" id="PS00028">
    <property type="entry name" value="ZINC_FINGER_C2H2_1"/>
    <property type="match status" value="6"/>
</dbReference>
<keyword evidence="8" id="KW-0238">DNA-binding</keyword>